<reference evidence="1 2" key="1">
    <citation type="submission" date="2018-06" db="EMBL/GenBank/DDBJ databases">
        <title>Genomic Encyclopedia of Type Strains, Phase IV (KMG-IV): sequencing the most valuable type-strain genomes for metagenomic binning, comparative biology and taxonomic classification.</title>
        <authorList>
            <person name="Goeker M."/>
        </authorList>
    </citation>
    <scope>NUCLEOTIDE SEQUENCE [LARGE SCALE GENOMIC DNA]</scope>
    <source>
        <strain evidence="1 2">DSM 5</strain>
    </source>
</reference>
<name>A0A2W7ML29_9BACI</name>
<sequence length="58" mass="6428">MKLFAEANNLAFNAQLFSQHAGYLRSALVLAAVEEASEPQYLLKMITDALKLDTLNMV</sequence>
<protein>
    <submittedName>
        <fullName evidence="1">Uncharacterized protein</fullName>
    </submittedName>
</protein>
<accession>A0A2W7ML29</accession>
<proteinExistence type="predicted"/>
<dbReference type="Proteomes" id="UP000248646">
    <property type="component" value="Unassembled WGS sequence"/>
</dbReference>
<evidence type="ECO:0000313" key="2">
    <source>
        <dbReference type="Proteomes" id="UP000248646"/>
    </source>
</evidence>
<gene>
    <name evidence="1" type="ORF">C7437_104109</name>
</gene>
<feature type="non-terminal residue" evidence="1">
    <location>
        <position position="58"/>
    </location>
</feature>
<dbReference type="AlphaFoldDB" id="A0A2W7ML29"/>
<evidence type="ECO:0000313" key="1">
    <source>
        <dbReference type="EMBL" id="PZX04597.1"/>
    </source>
</evidence>
<keyword evidence="2" id="KW-1185">Reference proteome</keyword>
<organism evidence="1 2">
    <name type="scientific">Psychrobacillus insolitus</name>
    <dbReference type="NCBI Taxonomy" id="1461"/>
    <lineage>
        <taxon>Bacteria</taxon>
        <taxon>Bacillati</taxon>
        <taxon>Bacillota</taxon>
        <taxon>Bacilli</taxon>
        <taxon>Bacillales</taxon>
        <taxon>Bacillaceae</taxon>
        <taxon>Psychrobacillus</taxon>
    </lineage>
</organism>
<dbReference type="EMBL" id="QKZI01000004">
    <property type="protein sequence ID" value="PZX04597.1"/>
    <property type="molecule type" value="Genomic_DNA"/>
</dbReference>
<comment type="caution">
    <text evidence="1">The sequence shown here is derived from an EMBL/GenBank/DDBJ whole genome shotgun (WGS) entry which is preliminary data.</text>
</comment>